<feature type="compositionally biased region" description="Polar residues" evidence="1">
    <location>
        <begin position="127"/>
        <end position="138"/>
    </location>
</feature>
<protein>
    <submittedName>
        <fullName evidence="2">Uncharacterized protein</fullName>
    </submittedName>
</protein>
<evidence type="ECO:0000256" key="1">
    <source>
        <dbReference type="SAM" id="MobiDB-lite"/>
    </source>
</evidence>
<reference evidence="2" key="1">
    <citation type="journal article" date="2019" name="Sci. Rep.">
        <title>Draft genome of Tanacetum cinerariifolium, the natural source of mosquito coil.</title>
        <authorList>
            <person name="Yamashiro T."/>
            <person name="Shiraishi A."/>
            <person name="Satake H."/>
            <person name="Nakayama K."/>
        </authorList>
    </citation>
    <scope>NUCLEOTIDE SEQUENCE</scope>
</reference>
<name>A0A699JL30_TANCI</name>
<accession>A0A699JL30</accession>
<comment type="caution">
    <text evidence="2">The sequence shown here is derived from an EMBL/GenBank/DDBJ whole genome shotgun (WGS) entry which is preliminary data.</text>
</comment>
<dbReference type="AlphaFoldDB" id="A0A699JL30"/>
<feature type="region of interest" description="Disordered" evidence="1">
    <location>
        <begin position="119"/>
        <end position="138"/>
    </location>
</feature>
<dbReference type="EMBL" id="BKCJ010419404">
    <property type="protein sequence ID" value="GFA41182.1"/>
    <property type="molecule type" value="Genomic_DNA"/>
</dbReference>
<evidence type="ECO:0000313" key="2">
    <source>
        <dbReference type="EMBL" id="GFA41182.1"/>
    </source>
</evidence>
<proteinExistence type="predicted"/>
<gene>
    <name evidence="2" type="ORF">Tci_613154</name>
</gene>
<sequence>MVPEIGRNGPISGHFGVCFVLRDERLLNRFIGDGPLTSIDEGLYALACEEDVRCLATILRRFKLIEVYIEHGVTALDYYIRPPRFRATIEDISDEPGSITANRTEKILLLTWHESSEPTKEHVRDSVTPSSLPQHDSSTHCVAKASLRREAWPPHYEIDQDVDSRRGVR</sequence>
<organism evidence="2">
    <name type="scientific">Tanacetum cinerariifolium</name>
    <name type="common">Dalmatian daisy</name>
    <name type="synonym">Chrysanthemum cinerariifolium</name>
    <dbReference type="NCBI Taxonomy" id="118510"/>
    <lineage>
        <taxon>Eukaryota</taxon>
        <taxon>Viridiplantae</taxon>
        <taxon>Streptophyta</taxon>
        <taxon>Embryophyta</taxon>
        <taxon>Tracheophyta</taxon>
        <taxon>Spermatophyta</taxon>
        <taxon>Magnoliopsida</taxon>
        <taxon>eudicotyledons</taxon>
        <taxon>Gunneridae</taxon>
        <taxon>Pentapetalae</taxon>
        <taxon>asterids</taxon>
        <taxon>campanulids</taxon>
        <taxon>Asterales</taxon>
        <taxon>Asteraceae</taxon>
        <taxon>Asteroideae</taxon>
        <taxon>Anthemideae</taxon>
        <taxon>Anthemidinae</taxon>
        <taxon>Tanacetum</taxon>
    </lineage>
</organism>